<name>A0ACC1MLJ4_9HYPO</name>
<reference evidence="1" key="1">
    <citation type="submission" date="2022-08" db="EMBL/GenBank/DDBJ databases">
        <title>Genome Sequence of Lecanicillium fungicola.</title>
        <authorList>
            <person name="Buettner E."/>
        </authorList>
    </citation>
    <scope>NUCLEOTIDE SEQUENCE</scope>
    <source>
        <strain evidence="1">Babe33</strain>
    </source>
</reference>
<accession>A0ACC1MLJ4</accession>
<dbReference type="Proteomes" id="UP001143910">
    <property type="component" value="Unassembled WGS sequence"/>
</dbReference>
<keyword evidence="2" id="KW-1185">Reference proteome</keyword>
<dbReference type="EMBL" id="JANJQO010002260">
    <property type="protein sequence ID" value="KAJ2967547.1"/>
    <property type="molecule type" value="Genomic_DNA"/>
</dbReference>
<gene>
    <name evidence="1" type="ORF">NQ176_g9612</name>
</gene>
<proteinExistence type="predicted"/>
<evidence type="ECO:0000313" key="1">
    <source>
        <dbReference type="EMBL" id="KAJ2967547.1"/>
    </source>
</evidence>
<organism evidence="1 2">
    <name type="scientific">Zarea fungicola</name>
    <dbReference type="NCBI Taxonomy" id="93591"/>
    <lineage>
        <taxon>Eukaryota</taxon>
        <taxon>Fungi</taxon>
        <taxon>Dikarya</taxon>
        <taxon>Ascomycota</taxon>
        <taxon>Pezizomycotina</taxon>
        <taxon>Sordariomycetes</taxon>
        <taxon>Hypocreomycetidae</taxon>
        <taxon>Hypocreales</taxon>
        <taxon>Cordycipitaceae</taxon>
        <taxon>Zarea</taxon>
    </lineage>
</organism>
<protein>
    <submittedName>
        <fullName evidence="1">Uncharacterized protein</fullName>
    </submittedName>
</protein>
<sequence>MLVPDKAYRQFNTWIGDPARVLLSKAVIEEIFDKKLVEQCARVGAVLYSELEKLASKYPTQIANLRGKGQGTYIAFDVKDPVTIVSAMKKHGVNIGTCGVSTVRLRPMLIFDETHTHYDGHVYNGAAS</sequence>
<evidence type="ECO:0000313" key="2">
    <source>
        <dbReference type="Proteomes" id="UP001143910"/>
    </source>
</evidence>
<comment type="caution">
    <text evidence="1">The sequence shown here is derived from an EMBL/GenBank/DDBJ whole genome shotgun (WGS) entry which is preliminary data.</text>
</comment>